<comment type="caution">
    <text evidence="8">The sequence shown here is derived from an EMBL/GenBank/DDBJ whole genome shotgun (WGS) entry which is preliminary data.</text>
</comment>
<keyword evidence="9" id="KW-1185">Reference proteome</keyword>
<reference evidence="8 9" key="2">
    <citation type="submission" date="2024-01" db="EMBL/GenBank/DDBJ databases">
        <title>Comparative genomics of Cryptococcus and Kwoniella reveals pathogenesis evolution and contrasting modes of karyotype evolution via chromosome fusion or intercentromeric recombination.</title>
        <authorList>
            <person name="Coelho M.A."/>
            <person name="David-Palma M."/>
            <person name="Shea T."/>
            <person name="Bowers K."/>
            <person name="Mcginley-Smith S."/>
            <person name="Mohammad A.W."/>
            <person name="Gnirke A."/>
            <person name="Yurkov A.M."/>
            <person name="Nowrousian M."/>
            <person name="Sun S."/>
            <person name="Cuomo C.A."/>
            <person name="Heitman J."/>
        </authorList>
    </citation>
    <scope>NUCLEOTIDE SEQUENCE [LARGE SCALE GENOMIC DNA]</scope>
    <source>
        <strain evidence="8 9">IND107</strain>
    </source>
</reference>
<feature type="compositionally biased region" description="Polar residues" evidence="5">
    <location>
        <begin position="36"/>
        <end position="47"/>
    </location>
</feature>
<feature type="transmembrane region" description="Helical" evidence="6">
    <location>
        <begin position="255"/>
        <end position="274"/>
    </location>
</feature>
<dbReference type="PRINTS" id="PR01036">
    <property type="entry name" value="TCRTETB"/>
</dbReference>
<gene>
    <name evidence="8" type="ORF">I308_102010</name>
</gene>
<dbReference type="EMBL" id="ATAM02000003">
    <property type="protein sequence ID" value="KAL0252618.1"/>
    <property type="molecule type" value="Genomic_DNA"/>
</dbReference>
<feature type="region of interest" description="Disordered" evidence="5">
    <location>
        <begin position="22"/>
        <end position="66"/>
    </location>
</feature>
<keyword evidence="2 6" id="KW-0812">Transmembrane</keyword>
<evidence type="ECO:0000256" key="3">
    <source>
        <dbReference type="ARBA" id="ARBA00022989"/>
    </source>
</evidence>
<dbReference type="GeneID" id="91988868"/>
<evidence type="ECO:0000259" key="7">
    <source>
        <dbReference type="PROSITE" id="PS50850"/>
    </source>
</evidence>
<dbReference type="PANTHER" id="PTHR23501">
    <property type="entry name" value="MAJOR FACILITATOR SUPERFAMILY"/>
    <property type="match status" value="1"/>
</dbReference>
<dbReference type="Gene3D" id="1.20.1720.10">
    <property type="entry name" value="Multidrug resistance protein D"/>
    <property type="match status" value="1"/>
</dbReference>
<dbReference type="InterPro" id="IPR036259">
    <property type="entry name" value="MFS_trans_sf"/>
</dbReference>
<evidence type="ECO:0000256" key="6">
    <source>
        <dbReference type="SAM" id="Phobius"/>
    </source>
</evidence>
<dbReference type="SUPFAM" id="SSF103473">
    <property type="entry name" value="MFS general substrate transporter"/>
    <property type="match status" value="1"/>
</dbReference>
<proteinExistence type="predicted"/>
<dbReference type="Pfam" id="PF07690">
    <property type="entry name" value="MFS_1"/>
    <property type="match status" value="1"/>
</dbReference>
<comment type="subcellular location">
    <subcellularLocation>
        <location evidence="1">Membrane</location>
        <topology evidence="1">Multi-pass membrane protein</topology>
    </subcellularLocation>
</comment>
<sequence length="734" mass="79844">MDAKPLASDFSIMTLVNLSDSLGPERESASAGAKDNTGSSILTTSRPSDMADYSMTPFQTSRSEVQAPIQGAPLVRASTSGSYHAQNALRRMTTHETGEFVEDHDGQATDDGLHTHHEEHEYGHEEGDFNPQRHSEQSHKTVRSGEREEDNREQGKDEEAKIESEKSGQKKKFELQDQTNLLPTKQVIFVFVGLTCALFCSLLDQTIVTTALPTLGQVFGRADISPWVGTAYLLTSTATQPIYGRLSDIFGRKFTLLGCLFIFLMGSLACALAQSMIQLIIFRAIQGLGGGGILTLAMIIISDVVSLKERGKYQGITGCVVALANSCGPIVGGAFTERASWRWCFYINLPLTSISMIIIVFLLPLRRVRGSMIAKIKKLDFYGSILTLAWAAPFLIALSWAGSQYPWDSAAVLVPLLVGLALLGVFIFVEAKMVSLPLVPMHIFKNISVCACFFTTFMNGLSFYATLYYLPQYFQIVRGASAIRSGVLTLPLMLVQTATSFTSGYVQSKTGDYWWNLVAGFTIWTIGLGLLSSITPTTSIAKLSGYQVIVGVGAGQTFQTSLIAIQASVERKDMATATGLRNFLRQMGGTIALAACNSIVNNCVRRNLSGILSGTAYQAILEDPTRAMSLGLSASELSAVTDAYSRGINEVFWFCAPCVGICVPITIFLVKKVTLNRSDDAAKKAEAKAWVESKKAKRAKKRKGSEETVVDSRASMTTTGEEEKTRDGRKGKEQ</sequence>
<dbReference type="InterPro" id="IPR011701">
    <property type="entry name" value="MFS"/>
</dbReference>
<feature type="transmembrane region" description="Helical" evidence="6">
    <location>
        <begin position="449"/>
        <end position="470"/>
    </location>
</feature>
<evidence type="ECO:0000256" key="5">
    <source>
        <dbReference type="SAM" id="MobiDB-lite"/>
    </source>
</evidence>
<dbReference type="RefSeq" id="XP_066615338.1">
    <property type="nucleotide sequence ID" value="XM_066756561.1"/>
</dbReference>
<evidence type="ECO:0000256" key="1">
    <source>
        <dbReference type="ARBA" id="ARBA00004141"/>
    </source>
</evidence>
<dbReference type="Gene3D" id="1.20.1250.20">
    <property type="entry name" value="MFS general substrate transporter like domains"/>
    <property type="match status" value="1"/>
</dbReference>
<keyword evidence="4 6" id="KW-0472">Membrane</keyword>
<feature type="compositionally biased region" description="Basic and acidic residues" evidence="5">
    <location>
        <begin position="721"/>
        <end position="734"/>
    </location>
</feature>
<evidence type="ECO:0000313" key="8">
    <source>
        <dbReference type="EMBL" id="KAL0252618.1"/>
    </source>
</evidence>
<feature type="transmembrane region" description="Helical" evidence="6">
    <location>
        <begin position="409"/>
        <end position="429"/>
    </location>
</feature>
<dbReference type="PROSITE" id="PS50850">
    <property type="entry name" value="MFS"/>
    <property type="match status" value="1"/>
</dbReference>
<dbReference type="PANTHER" id="PTHR23501:SF189">
    <property type="entry name" value="DRUG TRANSPORTER, PUTATIVE (AFU_ORTHOLOGUE AFUA_4G03920)-RELATED"/>
    <property type="match status" value="1"/>
</dbReference>
<feature type="transmembrane region" description="Helical" evidence="6">
    <location>
        <begin position="347"/>
        <end position="365"/>
    </location>
</feature>
<name>A0ABR3BW53_9TREE</name>
<dbReference type="CDD" id="cd17502">
    <property type="entry name" value="MFS_Azr1_MDR_like"/>
    <property type="match status" value="1"/>
</dbReference>
<dbReference type="InterPro" id="IPR020846">
    <property type="entry name" value="MFS_dom"/>
</dbReference>
<evidence type="ECO:0000256" key="4">
    <source>
        <dbReference type="ARBA" id="ARBA00023136"/>
    </source>
</evidence>
<evidence type="ECO:0000313" key="9">
    <source>
        <dbReference type="Proteomes" id="UP000054399"/>
    </source>
</evidence>
<keyword evidence="3 6" id="KW-1133">Transmembrane helix</keyword>
<reference evidence="9" key="1">
    <citation type="submission" date="2015-01" db="EMBL/GenBank/DDBJ databases">
        <title>The Genome Sequence of Cryptococcus gattii MMRL2647.</title>
        <authorList>
            <consortium name="The Broad Institute Genomics Platform"/>
            <person name="Cuomo C."/>
            <person name="Litvintseva A."/>
            <person name="Chen Y."/>
            <person name="Heitman J."/>
            <person name="Sun S."/>
            <person name="Springer D."/>
            <person name="Dromer F."/>
            <person name="Young S."/>
            <person name="Zeng Q."/>
            <person name="Gargeya S."/>
            <person name="Abouelleil A."/>
            <person name="Alvarado L."/>
            <person name="Chapman S.B."/>
            <person name="Gainer-Dewar J."/>
            <person name="Goldberg J."/>
            <person name="Griggs A."/>
            <person name="Gujja S."/>
            <person name="Hansen M."/>
            <person name="Howarth C."/>
            <person name="Imamovic A."/>
            <person name="Larimer J."/>
            <person name="Murphy C."/>
            <person name="Naylor J."/>
            <person name="Pearson M."/>
            <person name="Priest M."/>
            <person name="Roberts A."/>
            <person name="Saif S."/>
            <person name="Shea T."/>
            <person name="Sykes S."/>
            <person name="Wortman J."/>
            <person name="Nusbaum C."/>
            <person name="Birren B."/>
        </authorList>
    </citation>
    <scope>NUCLEOTIDE SEQUENCE [LARGE SCALE GENOMIC DNA]</scope>
    <source>
        <strain evidence="9">IND107</strain>
    </source>
</reference>
<feature type="transmembrane region" description="Helical" evidence="6">
    <location>
        <begin position="280"/>
        <end position="301"/>
    </location>
</feature>
<feature type="transmembrane region" description="Helical" evidence="6">
    <location>
        <begin position="513"/>
        <end position="534"/>
    </location>
</feature>
<feature type="transmembrane region" description="Helical" evidence="6">
    <location>
        <begin position="313"/>
        <end position="335"/>
    </location>
</feature>
<protein>
    <recommendedName>
        <fullName evidence="7">Major facilitator superfamily (MFS) profile domain-containing protein</fullName>
    </recommendedName>
</protein>
<dbReference type="Proteomes" id="UP000054399">
    <property type="component" value="Unassembled WGS sequence"/>
</dbReference>
<feature type="domain" description="Major facilitator superfamily (MFS) profile" evidence="7">
    <location>
        <begin position="190"/>
        <end position="674"/>
    </location>
</feature>
<feature type="transmembrane region" description="Helical" evidence="6">
    <location>
        <begin position="385"/>
        <end position="403"/>
    </location>
</feature>
<evidence type="ECO:0000256" key="2">
    <source>
        <dbReference type="ARBA" id="ARBA00022692"/>
    </source>
</evidence>
<feature type="transmembrane region" description="Helical" evidence="6">
    <location>
        <begin position="482"/>
        <end position="501"/>
    </location>
</feature>
<organism evidence="8 9">
    <name type="scientific">Cryptococcus tetragattii IND107</name>
    <dbReference type="NCBI Taxonomy" id="1296105"/>
    <lineage>
        <taxon>Eukaryota</taxon>
        <taxon>Fungi</taxon>
        <taxon>Dikarya</taxon>
        <taxon>Basidiomycota</taxon>
        <taxon>Agaricomycotina</taxon>
        <taxon>Tremellomycetes</taxon>
        <taxon>Tremellales</taxon>
        <taxon>Cryptococcaceae</taxon>
        <taxon>Cryptococcus</taxon>
        <taxon>Cryptococcus gattii species complex</taxon>
    </lineage>
</organism>
<accession>A0ABR3BW53</accession>
<feature type="region of interest" description="Disordered" evidence="5">
    <location>
        <begin position="119"/>
        <end position="170"/>
    </location>
</feature>
<feature type="region of interest" description="Disordered" evidence="5">
    <location>
        <begin position="692"/>
        <end position="734"/>
    </location>
</feature>
<feature type="transmembrane region" description="Helical" evidence="6">
    <location>
        <begin position="187"/>
        <end position="212"/>
    </location>
</feature>
<feature type="transmembrane region" description="Helical" evidence="6">
    <location>
        <begin position="651"/>
        <end position="670"/>
    </location>
</feature>